<keyword evidence="3 5" id="KW-0106">Calcium</keyword>
<feature type="domain" description="Cadherin" evidence="6">
    <location>
        <begin position="18"/>
        <end position="131"/>
    </location>
</feature>
<comment type="subcellular location">
    <subcellularLocation>
        <location evidence="1">Membrane</location>
    </subcellularLocation>
</comment>
<accession>A0A7K8U3N4</accession>
<dbReference type="EMBL" id="VWZA01000774">
    <property type="protein sequence ID" value="NXF48540.1"/>
    <property type="molecule type" value="Genomic_DNA"/>
</dbReference>
<sequence>LEILVTILNVNDNSPVFKQTNLTKVVPEDTKVNATIVAREDLSASDADLDTIFYELTTTVSIFDTGSYFAIRGVHNPEIYLQKALDYEKLKLTTLVLYARDRPVGSTDTTNTATATINIFIEQADTKSPWFLPCTFINTDNSVCISSPYTGRVNMSEMSTEPLILEPGPIYAIDPDYMLNQKIVYSIVGGDTEKVFSVDADTGNLTMNKVATSPDSYLLQVMATQVNNIQKYSIVTVEIKVINKSEHPPYFKSRIYNGTVFVDLAPRSFVFQADHPSSPLMITAADDDFPNV</sequence>
<protein>
    <submittedName>
        <fullName evidence="7">CDHR5 protein</fullName>
    </submittedName>
</protein>
<dbReference type="PANTHER" id="PTHR24027:SF91">
    <property type="entry name" value="CADHERIN-7"/>
    <property type="match status" value="1"/>
</dbReference>
<dbReference type="OrthoDB" id="8958491at2759"/>
<dbReference type="PANTHER" id="PTHR24027">
    <property type="entry name" value="CADHERIN-23"/>
    <property type="match status" value="1"/>
</dbReference>
<evidence type="ECO:0000313" key="7">
    <source>
        <dbReference type="EMBL" id="NXF48540.1"/>
    </source>
</evidence>
<dbReference type="GO" id="GO:0007156">
    <property type="term" value="P:homophilic cell adhesion via plasma membrane adhesion molecules"/>
    <property type="evidence" value="ECO:0007669"/>
    <property type="project" value="InterPro"/>
</dbReference>
<organism evidence="7 8">
    <name type="scientific">Oceanites oceanicus</name>
    <name type="common">Wilson's storm petrel</name>
    <name type="synonym">Procellaria oceanica</name>
    <dbReference type="NCBI Taxonomy" id="79653"/>
    <lineage>
        <taxon>Eukaryota</taxon>
        <taxon>Metazoa</taxon>
        <taxon>Chordata</taxon>
        <taxon>Craniata</taxon>
        <taxon>Vertebrata</taxon>
        <taxon>Euteleostomi</taxon>
        <taxon>Archelosauria</taxon>
        <taxon>Archosauria</taxon>
        <taxon>Dinosauria</taxon>
        <taxon>Saurischia</taxon>
        <taxon>Theropoda</taxon>
        <taxon>Coelurosauria</taxon>
        <taxon>Aves</taxon>
        <taxon>Neognathae</taxon>
        <taxon>Neoaves</taxon>
        <taxon>Aequornithes</taxon>
        <taxon>Procellariiformes</taxon>
        <taxon>Hydrobatidae</taxon>
        <taxon>Oceanites</taxon>
    </lineage>
</organism>
<dbReference type="PROSITE" id="PS50268">
    <property type="entry name" value="CADHERIN_2"/>
    <property type="match status" value="2"/>
</dbReference>
<dbReference type="SMART" id="SM00112">
    <property type="entry name" value="CA"/>
    <property type="match status" value="2"/>
</dbReference>
<comment type="caution">
    <text evidence="7">The sequence shown here is derived from an EMBL/GenBank/DDBJ whole genome shotgun (WGS) entry which is preliminary data.</text>
</comment>
<dbReference type="InterPro" id="IPR015919">
    <property type="entry name" value="Cadherin-like_sf"/>
</dbReference>
<evidence type="ECO:0000256" key="5">
    <source>
        <dbReference type="PROSITE-ProRule" id="PRU00043"/>
    </source>
</evidence>
<dbReference type="Gene3D" id="2.60.40.60">
    <property type="entry name" value="Cadherins"/>
    <property type="match status" value="2"/>
</dbReference>
<dbReference type="GO" id="GO:0005509">
    <property type="term" value="F:calcium ion binding"/>
    <property type="evidence" value="ECO:0007669"/>
    <property type="project" value="UniProtKB-UniRule"/>
</dbReference>
<dbReference type="GO" id="GO:0034332">
    <property type="term" value="P:adherens junction organization"/>
    <property type="evidence" value="ECO:0007669"/>
    <property type="project" value="TreeGrafter"/>
</dbReference>
<feature type="non-terminal residue" evidence="7">
    <location>
        <position position="292"/>
    </location>
</feature>
<dbReference type="InterPro" id="IPR039808">
    <property type="entry name" value="Cadherin"/>
</dbReference>
<dbReference type="GO" id="GO:0016339">
    <property type="term" value="P:calcium-dependent cell-cell adhesion via plasma membrane cell adhesion molecules"/>
    <property type="evidence" value="ECO:0007669"/>
    <property type="project" value="TreeGrafter"/>
</dbReference>
<dbReference type="GO" id="GO:0044331">
    <property type="term" value="P:cell-cell adhesion mediated by cadherin"/>
    <property type="evidence" value="ECO:0007669"/>
    <property type="project" value="TreeGrafter"/>
</dbReference>
<dbReference type="AlphaFoldDB" id="A0A7K8U3N4"/>
<dbReference type="InterPro" id="IPR002126">
    <property type="entry name" value="Cadherin-like_dom"/>
</dbReference>
<dbReference type="GO" id="GO:0000902">
    <property type="term" value="P:cell morphogenesis"/>
    <property type="evidence" value="ECO:0007669"/>
    <property type="project" value="TreeGrafter"/>
</dbReference>
<evidence type="ECO:0000256" key="4">
    <source>
        <dbReference type="ARBA" id="ARBA00023136"/>
    </source>
</evidence>
<keyword evidence="8" id="KW-1185">Reference proteome</keyword>
<feature type="non-terminal residue" evidence="7">
    <location>
        <position position="1"/>
    </location>
</feature>
<evidence type="ECO:0000256" key="3">
    <source>
        <dbReference type="ARBA" id="ARBA00022837"/>
    </source>
</evidence>
<dbReference type="GO" id="GO:0008013">
    <property type="term" value="F:beta-catenin binding"/>
    <property type="evidence" value="ECO:0007669"/>
    <property type="project" value="TreeGrafter"/>
</dbReference>
<evidence type="ECO:0000313" key="8">
    <source>
        <dbReference type="Proteomes" id="UP000569728"/>
    </source>
</evidence>
<keyword evidence="2" id="KW-0677">Repeat</keyword>
<dbReference type="Proteomes" id="UP000569728">
    <property type="component" value="Unassembled WGS sequence"/>
</dbReference>
<proteinExistence type="predicted"/>
<dbReference type="SUPFAM" id="SSF49313">
    <property type="entry name" value="Cadherin-like"/>
    <property type="match status" value="2"/>
</dbReference>
<dbReference type="GO" id="GO:0016342">
    <property type="term" value="C:catenin complex"/>
    <property type="evidence" value="ECO:0007669"/>
    <property type="project" value="TreeGrafter"/>
</dbReference>
<gene>
    <name evidence="7" type="primary">Cdhr5</name>
    <name evidence="7" type="ORF">OCEOCE_R07766</name>
</gene>
<dbReference type="PRINTS" id="PR00205">
    <property type="entry name" value="CADHERIN"/>
</dbReference>
<dbReference type="GO" id="GO:0005912">
    <property type="term" value="C:adherens junction"/>
    <property type="evidence" value="ECO:0007669"/>
    <property type="project" value="TreeGrafter"/>
</dbReference>
<keyword evidence="4" id="KW-0472">Membrane</keyword>
<evidence type="ECO:0000256" key="2">
    <source>
        <dbReference type="ARBA" id="ARBA00022737"/>
    </source>
</evidence>
<reference evidence="7 8" key="1">
    <citation type="submission" date="2019-09" db="EMBL/GenBank/DDBJ databases">
        <title>Bird 10,000 Genomes (B10K) Project - Family phase.</title>
        <authorList>
            <person name="Zhang G."/>
        </authorList>
    </citation>
    <scope>NUCLEOTIDE SEQUENCE [LARGE SCALE GENOMIC DNA]</scope>
    <source>
        <strain evidence="7">B10K-CU-031-11</strain>
        <tissue evidence="7">Muscle</tissue>
    </source>
</reference>
<dbReference type="GO" id="GO:0045296">
    <property type="term" value="F:cadherin binding"/>
    <property type="evidence" value="ECO:0007669"/>
    <property type="project" value="TreeGrafter"/>
</dbReference>
<evidence type="ECO:0000256" key="1">
    <source>
        <dbReference type="ARBA" id="ARBA00004370"/>
    </source>
</evidence>
<feature type="domain" description="Cadherin" evidence="6">
    <location>
        <begin position="147"/>
        <end position="251"/>
    </location>
</feature>
<dbReference type="GO" id="GO:0016477">
    <property type="term" value="P:cell migration"/>
    <property type="evidence" value="ECO:0007669"/>
    <property type="project" value="TreeGrafter"/>
</dbReference>
<dbReference type="Pfam" id="PF00028">
    <property type="entry name" value="Cadherin"/>
    <property type="match status" value="1"/>
</dbReference>
<evidence type="ECO:0000259" key="6">
    <source>
        <dbReference type="PROSITE" id="PS50268"/>
    </source>
</evidence>
<dbReference type="CDD" id="cd11304">
    <property type="entry name" value="Cadherin_repeat"/>
    <property type="match status" value="2"/>
</dbReference>
<dbReference type="GO" id="GO:0007043">
    <property type="term" value="P:cell-cell junction assembly"/>
    <property type="evidence" value="ECO:0007669"/>
    <property type="project" value="TreeGrafter"/>
</dbReference>
<name>A0A7K8U3N4_OCEOC</name>